<dbReference type="Pfam" id="PF07484">
    <property type="entry name" value="Collar"/>
    <property type="match status" value="1"/>
</dbReference>
<name>A0A8J3AVD9_9BURK</name>
<feature type="domain" description="Phage tail collar" evidence="1">
    <location>
        <begin position="15"/>
        <end position="65"/>
    </location>
</feature>
<gene>
    <name evidence="2" type="ORF">GCM10008066_06240</name>
</gene>
<proteinExistence type="predicted"/>
<dbReference type="EMBL" id="BMDI01000001">
    <property type="protein sequence ID" value="GGI16893.1"/>
    <property type="molecule type" value="Genomic_DNA"/>
</dbReference>
<dbReference type="Proteomes" id="UP000642180">
    <property type="component" value="Unassembled WGS sequence"/>
</dbReference>
<dbReference type="SUPFAM" id="SSF88874">
    <property type="entry name" value="Receptor-binding domain of short tail fibre protein gp12"/>
    <property type="match status" value="1"/>
</dbReference>
<dbReference type="RefSeq" id="WP_188379818.1">
    <property type="nucleotide sequence ID" value="NZ_BMDI01000001.1"/>
</dbReference>
<dbReference type="AlphaFoldDB" id="A0A8J3AVD9"/>
<organism evidence="2 3">
    <name type="scientific">Oxalicibacterium faecigallinarum</name>
    <dbReference type="NCBI Taxonomy" id="573741"/>
    <lineage>
        <taxon>Bacteria</taxon>
        <taxon>Pseudomonadati</taxon>
        <taxon>Pseudomonadota</taxon>
        <taxon>Betaproteobacteria</taxon>
        <taxon>Burkholderiales</taxon>
        <taxon>Oxalobacteraceae</taxon>
        <taxon>Oxalicibacterium</taxon>
    </lineage>
</organism>
<reference evidence="3" key="1">
    <citation type="journal article" date="2019" name="Int. J. Syst. Evol. Microbiol.">
        <title>The Global Catalogue of Microorganisms (GCM) 10K type strain sequencing project: providing services to taxonomists for standard genome sequencing and annotation.</title>
        <authorList>
            <consortium name="The Broad Institute Genomics Platform"/>
            <consortium name="The Broad Institute Genome Sequencing Center for Infectious Disease"/>
            <person name="Wu L."/>
            <person name="Ma J."/>
        </authorList>
    </citation>
    <scope>NUCLEOTIDE SEQUENCE [LARGE SCALE GENOMIC DNA]</scope>
    <source>
        <strain evidence="3">CCM 2767</strain>
    </source>
</reference>
<accession>A0A8J3AVD9</accession>
<dbReference type="InterPro" id="IPR037053">
    <property type="entry name" value="Phage_tail_collar_dom_sf"/>
</dbReference>
<evidence type="ECO:0000259" key="1">
    <source>
        <dbReference type="Pfam" id="PF07484"/>
    </source>
</evidence>
<evidence type="ECO:0000313" key="2">
    <source>
        <dbReference type="EMBL" id="GGI16893.1"/>
    </source>
</evidence>
<comment type="caution">
    <text evidence="2">The sequence shown here is derived from an EMBL/GenBank/DDBJ whole genome shotgun (WGS) entry which is preliminary data.</text>
</comment>
<keyword evidence="3" id="KW-1185">Reference proteome</keyword>
<evidence type="ECO:0000313" key="3">
    <source>
        <dbReference type="Proteomes" id="UP000642180"/>
    </source>
</evidence>
<sequence length="143" mass="14764">MAITKGGKARKAGDIFDHAGTVPPAGAIALPIAQTNVSREAYAKLFLAIGTRWGAGDGVTTFGLPWLKPDHTLVQANGNVGESTAGQVIQHNHTVPMSVISVIRYPGGGGDTYPTYSNTNTSNTGGDANLAAGVRVLKCIQYA</sequence>
<dbReference type="InterPro" id="IPR011083">
    <property type="entry name" value="Phage_tail_collar_dom"/>
</dbReference>
<protein>
    <recommendedName>
        <fullName evidence="1">Phage tail collar domain-containing protein</fullName>
    </recommendedName>
</protein>
<dbReference type="Gene3D" id="3.90.1340.10">
    <property type="entry name" value="Phage tail collar domain"/>
    <property type="match status" value="1"/>
</dbReference>